<organism evidence="9 10">
    <name type="scientific">Zingiber officinale</name>
    <name type="common">Ginger</name>
    <name type="synonym">Amomum zingiber</name>
    <dbReference type="NCBI Taxonomy" id="94328"/>
    <lineage>
        <taxon>Eukaryota</taxon>
        <taxon>Viridiplantae</taxon>
        <taxon>Streptophyta</taxon>
        <taxon>Embryophyta</taxon>
        <taxon>Tracheophyta</taxon>
        <taxon>Spermatophyta</taxon>
        <taxon>Magnoliopsida</taxon>
        <taxon>Liliopsida</taxon>
        <taxon>Zingiberales</taxon>
        <taxon>Zingiberaceae</taxon>
        <taxon>Zingiber</taxon>
    </lineage>
</organism>
<dbReference type="GO" id="GO:0005634">
    <property type="term" value="C:nucleus"/>
    <property type="evidence" value="ECO:0007669"/>
    <property type="project" value="UniProtKB-SubCell"/>
</dbReference>
<keyword evidence="4" id="KW-0804">Transcription</keyword>
<feature type="compositionally biased region" description="Polar residues" evidence="7">
    <location>
        <begin position="272"/>
        <end position="284"/>
    </location>
</feature>
<evidence type="ECO:0000256" key="3">
    <source>
        <dbReference type="ARBA" id="ARBA00023125"/>
    </source>
</evidence>
<sequence length="520" mass="54552">MGKVVENRVNILANDWFLGLLFNAISISHAKTWTLLQLPSKYSHPSPATVDSSNSGEATSTNGGQVRYMDTGGGGGPEVLTLDTSAPIFLSSSSLTAGAAHGRGVLNQKPPSTPLASGVEMDFFASEKEAATTAASENHHGFQVKKEAVAIQTALQLGNARSSDASNTVDDGMPKEDHNELAAIRAELARMKEENEKLREILSKVSNDYKALQMHLAALMQQPQQFAKDKMLPRQFMDLAPVNSPSNSSTASPGRSVSPPEVGSVGLDPGKASTSSDQQASQEATFRKTRVSVRARSEAPMIADGCQWRKYGQKIAKGNPCPRAYYRCTMAAGCPVRKQVQRCAEDRSVLVTTYEGTHNHPLPPPAMAMASTTSAAATMLLSGSTSSADGMMLANYLLPSSSSMAALSASAPFPSVTLDLTQPPSANPLLQYQLRPPATFASLFGGASRAQYHSNQSTFSGLQVSPETVTAATAAITRDPKFTAALTAAIKSIIGGGQEAAAGTADRGDSGGNDVSGGQK</sequence>
<evidence type="ECO:0000256" key="5">
    <source>
        <dbReference type="ARBA" id="ARBA00023242"/>
    </source>
</evidence>
<dbReference type="PANTHER" id="PTHR31429">
    <property type="entry name" value="WRKY TRANSCRIPTION FACTOR 36-RELATED"/>
    <property type="match status" value="1"/>
</dbReference>
<keyword evidence="10" id="KW-1185">Reference proteome</keyword>
<dbReference type="InterPro" id="IPR044810">
    <property type="entry name" value="WRKY_plant"/>
</dbReference>
<keyword evidence="6" id="KW-0175">Coiled coil</keyword>
<feature type="region of interest" description="Disordered" evidence="7">
    <location>
        <begin position="44"/>
        <end position="77"/>
    </location>
</feature>
<feature type="compositionally biased region" description="Gly residues" evidence="7">
    <location>
        <begin position="510"/>
        <end position="520"/>
    </location>
</feature>
<evidence type="ECO:0000256" key="6">
    <source>
        <dbReference type="SAM" id="Coils"/>
    </source>
</evidence>
<feature type="compositionally biased region" description="Polar residues" evidence="7">
    <location>
        <begin position="243"/>
        <end position="255"/>
    </location>
</feature>
<dbReference type="OrthoDB" id="2020995at2759"/>
<dbReference type="GO" id="GO:0003700">
    <property type="term" value="F:DNA-binding transcription factor activity"/>
    <property type="evidence" value="ECO:0007669"/>
    <property type="project" value="InterPro"/>
</dbReference>
<feature type="coiled-coil region" evidence="6">
    <location>
        <begin position="181"/>
        <end position="222"/>
    </location>
</feature>
<evidence type="ECO:0000256" key="7">
    <source>
        <dbReference type="SAM" id="MobiDB-lite"/>
    </source>
</evidence>
<feature type="region of interest" description="Disordered" evidence="7">
    <location>
        <begin position="239"/>
        <end position="294"/>
    </location>
</feature>
<dbReference type="SMART" id="SM00774">
    <property type="entry name" value="WRKY"/>
    <property type="match status" value="1"/>
</dbReference>
<dbReference type="FunFam" id="2.20.25.80:FF:000002">
    <property type="entry name" value="probable WRKY transcription factor 31"/>
    <property type="match status" value="1"/>
</dbReference>
<reference evidence="9 10" key="1">
    <citation type="submission" date="2020-08" db="EMBL/GenBank/DDBJ databases">
        <title>Plant Genome Project.</title>
        <authorList>
            <person name="Zhang R.-G."/>
        </authorList>
    </citation>
    <scope>NUCLEOTIDE SEQUENCE [LARGE SCALE GENOMIC DNA]</scope>
    <source>
        <tissue evidence="9">Rhizome</tissue>
    </source>
</reference>
<dbReference type="Proteomes" id="UP000734854">
    <property type="component" value="Unassembled WGS sequence"/>
</dbReference>
<comment type="subcellular location">
    <subcellularLocation>
        <location evidence="1">Nucleus</location>
    </subcellularLocation>
</comment>
<protein>
    <recommendedName>
        <fullName evidence="8">WRKY domain-containing protein</fullName>
    </recommendedName>
</protein>
<proteinExistence type="predicted"/>
<dbReference type="Pfam" id="PF03106">
    <property type="entry name" value="WRKY"/>
    <property type="match status" value="1"/>
</dbReference>
<feature type="region of interest" description="Disordered" evidence="7">
    <location>
        <begin position="499"/>
        <end position="520"/>
    </location>
</feature>
<keyword evidence="3" id="KW-0238">DNA-binding</keyword>
<evidence type="ECO:0000259" key="8">
    <source>
        <dbReference type="PROSITE" id="PS50811"/>
    </source>
</evidence>
<dbReference type="AlphaFoldDB" id="A0A8J5FXB4"/>
<name>A0A8J5FXB4_ZINOF</name>
<dbReference type="PANTHER" id="PTHR31429:SF106">
    <property type="entry name" value="WRKY TRANSCRIPTION FACTOR 31-RELATED"/>
    <property type="match status" value="1"/>
</dbReference>
<evidence type="ECO:0000256" key="4">
    <source>
        <dbReference type="ARBA" id="ARBA00023163"/>
    </source>
</evidence>
<accession>A0A8J5FXB4</accession>
<evidence type="ECO:0000256" key="1">
    <source>
        <dbReference type="ARBA" id="ARBA00004123"/>
    </source>
</evidence>
<keyword evidence="2" id="KW-0805">Transcription regulation</keyword>
<evidence type="ECO:0000313" key="10">
    <source>
        <dbReference type="Proteomes" id="UP000734854"/>
    </source>
</evidence>
<comment type="caution">
    <text evidence="9">The sequence shown here is derived from an EMBL/GenBank/DDBJ whole genome shotgun (WGS) entry which is preliminary data.</text>
</comment>
<dbReference type="InterPro" id="IPR003657">
    <property type="entry name" value="WRKY_dom"/>
</dbReference>
<dbReference type="EMBL" id="JACMSC010000015">
    <property type="protein sequence ID" value="KAG6487376.1"/>
    <property type="molecule type" value="Genomic_DNA"/>
</dbReference>
<feature type="compositionally biased region" description="Polar residues" evidence="7">
    <location>
        <begin position="49"/>
        <end position="64"/>
    </location>
</feature>
<gene>
    <name evidence="9" type="ORF">ZIOFF_055962</name>
</gene>
<evidence type="ECO:0000313" key="9">
    <source>
        <dbReference type="EMBL" id="KAG6487376.1"/>
    </source>
</evidence>
<dbReference type="GO" id="GO:0043565">
    <property type="term" value="F:sequence-specific DNA binding"/>
    <property type="evidence" value="ECO:0007669"/>
    <property type="project" value="InterPro"/>
</dbReference>
<evidence type="ECO:0000256" key="2">
    <source>
        <dbReference type="ARBA" id="ARBA00023015"/>
    </source>
</evidence>
<dbReference type="PROSITE" id="PS50811">
    <property type="entry name" value="WRKY"/>
    <property type="match status" value="1"/>
</dbReference>
<feature type="domain" description="WRKY" evidence="8">
    <location>
        <begin position="297"/>
        <end position="363"/>
    </location>
</feature>
<keyword evidence="5" id="KW-0539">Nucleus</keyword>